<dbReference type="PANTHER" id="PTHR33112:SF16">
    <property type="entry name" value="HETEROKARYON INCOMPATIBILITY DOMAIN-CONTAINING PROTEIN"/>
    <property type="match status" value="1"/>
</dbReference>
<dbReference type="EMBL" id="JAGPNK010000001">
    <property type="protein sequence ID" value="KAH7328879.1"/>
    <property type="molecule type" value="Genomic_DNA"/>
</dbReference>
<keyword evidence="3" id="KW-1185">Reference proteome</keyword>
<comment type="caution">
    <text evidence="2">The sequence shown here is derived from an EMBL/GenBank/DDBJ whole genome shotgun (WGS) entry which is preliminary data.</text>
</comment>
<name>A0A8K0T1Q0_9HYPO</name>
<evidence type="ECO:0000313" key="2">
    <source>
        <dbReference type="EMBL" id="KAH7328879.1"/>
    </source>
</evidence>
<dbReference type="InterPro" id="IPR010730">
    <property type="entry name" value="HET"/>
</dbReference>
<evidence type="ECO:0000313" key="3">
    <source>
        <dbReference type="Proteomes" id="UP000813444"/>
    </source>
</evidence>
<reference evidence="2" key="1">
    <citation type="journal article" date="2021" name="Nat. Commun.">
        <title>Genetic determinants of endophytism in the Arabidopsis root mycobiome.</title>
        <authorList>
            <person name="Mesny F."/>
            <person name="Miyauchi S."/>
            <person name="Thiergart T."/>
            <person name="Pickel B."/>
            <person name="Atanasova L."/>
            <person name="Karlsson M."/>
            <person name="Huettel B."/>
            <person name="Barry K.W."/>
            <person name="Haridas S."/>
            <person name="Chen C."/>
            <person name="Bauer D."/>
            <person name="Andreopoulos W."/>
            <person name="Pangilinan J."/>
            <person name="LaButti K."/>
            <person name="Riley R."/>
            <person name="Lipzen A."/>
            <person name="Clum A."/>
            <person name="Drula E."/>
            <person name="Henrissat B."/>
            <person name="Kohler A."/>
            <person name="Grigoriev I.V."/>
            <person name="Martin F.M."/>
            <person name="Hacquard S."/>
        </authorList>
    </citation>
    <scope>NUCLEOTIDE SEQUENCE</scope>
    <source>
        <strain evidence="2">MPI-CAGE-CH-0235</strain>
    </source>
</reference>
<dbReference type="Proteomes" id="UP000813444">
    <property type="component" value="Unassembled WGS sequence"/>
</dbReference>
<gene>
    <name evidence="2" type="ORF">B0I35DRAFT_507264</name>
</gene>
<evidence type="ECO:0000259" key="1">
    <source>
        <dbReference type="Pfam" id="PF06985"/>
    </source>
</evidence>
<feature type="domain" description="Heterokaryon incompatibility" evidence="1">
    <location>
        <begin position="229"/>
        <end position="377"/>
    </location>
</feature>
<dbReference type="AlphaFoldDB" id="A0A8K0T1Q0"/>
<sequence>MGTMPLCSTCLDIPFSSLPKPPETDTATRVVDNDELRCLWPDPSPFGDAPGHPWHESLEVLAASAQAGCPLCHLVQGAVRKWIGAVEAAPRKSRYWKEFIDDYVTMPYGRRLWLTQRYGGAPGLVVFVLALPPNLGKRGPDNLYLLGSVAFHAKAGSPLAGGILPRPLHPDSGSAEGLEAAAAWVRECASKHEKCSDEASPLPTRILDVGGCSDVAKLIEPAPGSIDKYAALSYCWGQSLPFKTTRDSYQARKKGINIPRLPQTFQDAVKITRHLGLQYLWIDSICILQDDSADWARESARMTNVYSGAYIVISANRSKASNGGCFHVREPRLKSTMHIPELGNVEAVLLFNDDCFYLASMDFCPEPLSARAWALQESALARRSLRYNTRQMYFGCRQGIVSEDGCIRKSPRWPLDPLFAPGVSRQNAIDIWSFLLREYTERNLTKATDKLPAISGIASLVGERLGCQYVAGLWSDALVYGLAWKNSELWEVGSTAEYTGPSWSWASYAGIVRADTFRCWRDAARIEAWDVELKNQDNPYGEVKSATIKVHGPMSRLRHREQEKATNAEARMIRAGRNLLPRVYTDHHPLDIDEGEYVLLDYRKADDSVEWPKWDLQIMVLGGRLTENDSLLKRHDEEKPDNKGDEIETYHCLVLKPVQGGALHFKRVGRFTIGHEVGSRIVADEKAWRTVTLV</sequence>
<dbReference type="Pfam" id="PF06985">
    <property type="entry name" value="HET"/>
    <property type="match status" value="1"/>
</dbReference>
<protein>
    <submittedName>
        <fullName evidence="2">Heterokaryon incompatibility protein-domain-containing protein</fullName>
    </submittedName>
</protein>
<dbReference type="OrthoDB" id="5362512at2759"/>
<dbReference type="PANTHER" id="PTHR33112">
    <property type="entry name" value="DOMAIN PROTEIN, PUTATIVE-RELATED"/>
    <property type="match status" value="1"/>
</dbReference>
<proteinExistence type="predicted"/>
<accession>A0A8K0T1Q0</accession>
<organism evidence="2 3">
    <name type="scientific">Stachybotrys elegans</name>
    <dbReference type="NCBI Taxonomy" id="80388"/>
    <lineage>
        <taxon>Eukaryota</taxon>
        <taxon>Fungi</taxon>
        <taxon>Dikarya</taxon>
        <taxon>Ascomycota</taxon>
        <taxon>Pezizomycotina</taxon>
        <taxon>Sordariomycetes</taxon>
        <taxon>Hypocreomycetidae</taxon>
        <taxon>Hypocreales</taxon>
        <taxon>Stachybotryaceae</taxon>
        <taxon>Stachybotrys</taxon>
    </lineage>
</organism>